<evidence type="ECO:0000256" key="1">
    <source>
        <dbReference type="ARBA" id="ARBA00008987"/>
    </source>
</evidence>
<evidence type="ECO:0000313" key="5">
    <source>
        <dbReference type="EMBL" id="TDD06631.1"/>
    </source>
</evidence>
<dbReference type="Pfam" id="PF00085">
    <property type="entry name" value="Thioredoxin"/>
    <property type="match status" value="1"/>
</dbReference>
<dbReference type="InterPro" id="IPR013766">
    <property type="entry name" value="Thioredoxin_domain"/>
</dbReference>
<dbReference type="InterPro" id="IPR036249">
    <property type="entry name" value="Thioredoxin-like_sf"/>
</dbReference>
<dbReference type="Proteomes" id="UP000294543">
    <property type="component" value="Unassembled WGS sequence"/>
</dbReference>
<dbReference type="SUPFAM" id="SSF52833">
    <property type="entry name" value="Thioredoxin-like"/>
    <property type="match status" value="1"/>
</dbReference>
<dbReference type="GO" id="GO:0015035">
    <property type="term" value="F:protein-disulfide reductase activity"/>
    <property type="evidence" value="ECO:0007669"/>
    <property type="project" value="TreeGrafter"/>
</dbReference>
<reference evidence="5 6" key="1">
    <citation type="submission" date="2019-03" db="EMBL/GenBank/DDBJ databases">
        <title>Draft genome sequences of novel Actinobacteria.</title>
        <authorList>
            <person name="Sahin N."/>
            <person name="Ay H."/>
            <person name="Saygin H."/>
        </authorList>
    </citation>
    <scope>NUCLEOTIDE SEQUENCE [LARGE SCALE GENOMIC DNA]</scope>
    <source>
        <strain evidence="5 6">KC712</strain>
    </source>
</reference>
<organism evidence="5 6">
    <name type="scientific">Nonomuraea diastatica</name>
    <dbReference type="NCBI Taxonomy" id="1848329"/>
    <lineage>
        <taxon>Bacteria</taxon>
        <taxon>Bacillati</taxon>
        <taxon>Actinomycetota</taxon>
        <taxon>Actinomycetes</taxon>
        <taxon>Streptosporangiales</taxon>
        <taxon>Streptosporangiaceae</taxon>
        <taxon>Nonomuraea</taxon>
    </lineage>
</organism>
<dbReference type="GO" id="GO:0005829">
    <property type="term" value="C:cytosol"/>
    <property type="evidence" value="ECO:0007669"/>
    <property type="project" value="TreeGrafter"/>
</dbReference>
<sequence>MPAPAQRPVDNVTFAERVLRSERPVLIRFRSHPCRRVTPVVERPAGEQAADLDVVKIDLDEQPEWAARHGVTAVPAFVVHAGGRPSGSRVGAAPQHILEQQPVSALREGDAR</sequence>
<dbReference type="CDD" id="cd02947">
    <property type="entry name" value="TRX_family"/>
    <property type="match status" value="1"/>
</dbReference>
<dbReference type="OrthoDB" id="9790390at2"/>
<gene>
    <name evidence="5" type="ORF">E1294_48740</name>
</gene>
<dbReference type="Gene3D" id="3.40.30.10">
    <property type="entry name" value="Glutaredoxin"/>
    <property type="match status" value="1"/>
</dbReference>
<protein>
    <submittedName>
        <fullName evidence="5">Thiol reductase thioredoxin</fullName>
    </submittedName>
</protein>
<evidence type="ECO:0000313" key="6">
    <source>
        <dbReference type="Proteomes" id="UP000294543"/>
    </source>
</evidence>
<feature type="domain" description="Thioredoxin" evidence="4">
    <location>
        <begin position="10"/>
        <end position="99"/>
    </location>
</feature>
<feature type="region of interest" description="Disordered" evidence="3">
    <location>
        <begin position="85"/>
        <end position="112"/>
    </location>
</feature>
<dbReference type="RefSeq" id="WP_132519108.1">
    <property type="nucleotide sequence ID" value="NZ_SMKP01000275.1"/>
</dbReference>
<dbReference type="GO" id="GO:0045454">
    <property type="term" value="P:cell redox homeostasis"/>
    <property type="evidence" value="ECO:0007669"/>
    <property type="project" value="TreeGrafter"/>
</dbReference>
<evidence type="ECO:0000259" key="4">
    <source>
        <dbReference type="Pfam" id="PF00085"/>
    </source>
</evidence>
<keyword evidence="6" id="KW-1185">Reference proteome</keyword>
<proteinExistence type="inferred from homology"/>
<evidence type="ECO:0000256" key="2">
    <source>
        <dbReference type="ARBA" id="ARBA00023284"/>
    </source>
</evidence>
<comment type="similarity">
    <text evidence="1">Belongs to the thioredoxin family.</text>
</comment>
<dbReference type="EMBL" id="SMKP01000275">
    <property type="protein sequence ID" value="TDD06631.1"/>
    <property type="molecule type" value="Genomic_DNA"/>
</dbReference>
<dbReference type="PANTHER" id="PTHR45663">
    <property type="entry name" value="GEO12009P1"/>
    <property type="match status" value="1"/>
</dbReference>
<dbReference type="AlphaFoldDB" id="A0A4R4VNG5"/>
<keyword evidence="2" id="KW-0676">Redox-active center</keyword>
<comment type="caution">
    <text evidence="5">The sequence shown here is derived from an EMBL/GenBank/DDBJ whole genome shotgun (WGS) entry which is preliminary data.</text>
</comment>
<accession>A0A4R4VNG5</accession>
<name>A0A4R4VNG5_9ACTN</name>
<dbReference type="PANTHER" id="PTHR45663:SF11">
    <property type="entry name" value="GEO12009P1"/>
    <property type="match status" value="1"/>
</dbReference>
<evidence type="ECO:0000256" key="3">
    <source>
        <dbReference type="SAM" id="MobiDB-lite"/>
    </source>
</evidence>